<organism evidence="2 3">
    <name type="scientific">Dentiscutata erythropus</name>
    <dbReference type="NCBI Taxonomy" id="1348616"/>
    <lineage>
        <taxon>Eukaryota</taxon>
        <taxon>Fungi</taxon>
        <taxon>Fungi incertae sedis</taxon>
        <taxon>Mucoromycota</taxon>
        <taxon>Glomeromycotina</taxon>
        <taxon>Glomeromycetes</taxon>
        <taxon>Diversisporales</taxon>
        <taxon>Gigasporaceae</taxon>
        <taxon>Dentiscutata</taxon>
    </lineage>
</organism>
<protein>
    <submittedName>
        <fullName evidence="2">11620_t:CDS:1</fullName>
    </submittedName>
</protein>
<keyword evidence="3" id="KW-1185">Reference proteome</keyword>
<name>A0A9N9J9F4_9GLOM</name>
<evidence type="ECO:0000313" key="3">
    <source>
        <dbReference type="Proteomes" id="UP000789405"/>
    </source>
</evidence>
<feature type="coiled-coil region" evidence="1">
    <location>
        <begin position="53"/>
        <end position="80"/>
    </location>
</feature>
<keyword evidence="1" id="KW-0175">Coiled coil</keyword>
<reference evidence="2" key="1">
    <citation type="submission" date="2021-06" db="EMBL/GenBank/DDBJ databases">
        <authorList>
            <person name="Kallberg Y."/>
            <person name="Tangrot J."/>
            <person name="Rosling A."/>
        </authorList>
    </citation>
    <scope>NUCLEOTIDE SEQUENCE</scope>
    <source>
        <strain evidence="2">MA453B</strain>
    </source>
</reference>
<comment type="caution">
    <text evidence="2">The sequence shown here is derived from an EMBL/GenBank/DDBJ whole genome shotgun (WGS) entry which is preliminary data.</text>
</comment>
<dbReference type="OrthoDB" id="15001at2759"/>
<evidence type="ECO:0000256" key="1">
    <source>
        <dbReference type="SAM" id="Coils"/>
    </source>
</evidence>
<proteinExistence type="predicted"/>
<dbReference type="Proteomes" id="UP000789405">
    <property type="component" value="Unassembled WGS sequence"/>
</dbReference>
<evidence type="ECO:0000313" key="2">
    <source>
        <dbReference type="EMBL" id="CAG8770747.1"/>
    </source>
</evidence>
<feature type="non-terminal residue" evidence="2">
    <location>
        <position position="404"/>
    </location>
</feature>
<dbReference type="AlphaFoldDB" id="A0A9N9J9F4"/>
<accession>A0A9N9J9F4</accession>
<dbReference type="EMBL" id="CAJVPY010019242">
    <property type="protein sequence ID" value="CAG8770747.1"/>
    <property type="molecule type" value="Genomic_DNA"/>
</dbReference>
<gene>
    <name evidence="2" type="ORF">DERYTH_LOCUS18662</name>
</gene>
<sequence>MDFENSITNYFQSNDHIKWSAFGVLSHISNNIDFTSEHMNEIGDSLRKQLEILSKHKGLLQAARNKVTKLLENLQETLTSFGHQGSSTETPITSYDVQEENEHAVDENRMICVKNILEDSIYSNFSIILDLELQKKVLHEIFDEIDNYITDDIHGFLTTFFNKDLTARGWSNAINNMDSNENDSELLKNLKKLIQETLPKFLKALSLESLNPLRDITFLEKPHLNQFVHPLIDSALWIFANVNYIYGEIPLKDLGLKVRADGGARPGASQKKSVDDDIKNATSMAVLYNKIVIEEADARRQLFTDLRVYGLTAFKTELSLNMMDFRSVHRLFEVDHFCLPKDWVDMPNFVWLYEAVVKWALSINSTRNELIEHRKKRRVNRYSEIGIAKKLAPLRDQHQHQLSR</sequence>